<name>A0A1G2R1D1_9BACT</name>
<evidence type="ECO:0008006" key="3">
    <source>
        <dbReference type="Google" id="ProtNLM"/>
    </source>
</evidence>
<dbReference type="EMBL" id="MHTT01000001">
    <property type="protein sequence ID" value="OHA66507.1"/>
    <property type="molecule type" value="Genomic_DNA"/>
</dbReference>
<organism evidence="1 2">
    <name type="scientific">Candidatus Wildermuthbacteria bacterium RIFCSPHIGHO2_01_FULL_49_22b</name>
    <dbReference type="NCBI Taxonomy" id="1802448"/>
    <lineage>
        <taxon>Bacteria</taxon>
        <taxon>Candidatus Wildermuthiibacteriota</taxon>
    </lineage>
</organism>
<protein>
    <recommendedName>
        <fullName evidence="3">DUF5667 domain-containing protein</fullName>
    </recommendedName>
</protein>
<sequence>MEHDMEQEKNLVQKISLLKDIQPKSNWVLYVKTRILADYERIYADAGVGHESLIGQTLLRQGFGGRVGHLVSYLRYLEKPAFVLSAMTFLVLGGVGYQVSQNSLPGDALYSLRSAIERATMGSDPLASLEIAQRRLEDLKKVVEGNKVRNLSSATQEFNQSVETATKGFLALVENEPKKALQVSRELVQLQRGKTEIEQTLGASLGEEENSELQNATRILVEMEFADLTTRTLSAEQEELFKQAVSAYKEQRYEQALEYVWLIANNAD</sequence>
<dbReference type="STRING" id="1802448.A2672_00210"/>
<comment type="caution">
    <text evidence="1">The sequence shown here is derived from an EMBL/GenBank/DDBJ whole genome shotgun (WGS) entry which is preliminary data.</text>
</comment>
<reference evidence="1 2" key="1">
    <citation type="journal article" date="2016" name="Nat. Commun.">
        <title>Thousands of microbial genomes shed light on interconnected biogeochemical processes in an aquifer system.</title>
        <authorList>
            <person name="Anantharaman K."/>
            <person name="Brown C.T."/>
            <person name="Hug L.A."/>
            <person name="Sharon I."/>
            <person name="Castelle C.J."/>
            <person name="Probst A.J."/>
            <person name="Thomas B.C."/>
            <person name="Singh A."/>
            <person name="Wilkins M.J."/>
            <person name="Karaoz U."/>
            <person name="Brodie E.L."/>
            <person name="Williams K.H."/>
            <person name="Hubbard S.S."/>
            <person name="Banfield J.F."/>
        </authorList>
    </citation>
    <scope>NUCLEOTIDE SEQUENCE [LARGE SCALE GENOMIC DNA]</scope>
</reference>
<evidence type="ECO:0000313" key="2">
    <source>
        <dbReference type="Proteomes" id="UP000178065"/>
    </source>
</evidence>
<dbReference type="AlphaFoldDB" id="A0A1G2R1D1"/>
<proteinExistence type="predicted"/>
<dbReference type="Proteomes" id="UP000178065">
    <property type="component" value="Unassembled WGS sequence"/>
</dbReference>
<accession>A0A1G2R1D1</accession>
<gene>
    <name evidence="1" type="ORF">A2672_00210</name>
</gene>
<evidence type="ECO:0000313" key="1">
    <source>
        <dbReference type="EMBL" id="OHA66507.1"/>
    </source>
</evidence>